<dbReference type="Gene3D" id="1.10.1780.10">
    <property type="entry name" value="Clp, N-terminal domain"/>
    <property type="match status" value="1"/>
</dbReference>
<evidence type="ECO:0000313" key="4">
    <source>
        <dbReference type="EMBL" id="EJX03699.1"/>
    </source>
</evidence>
<name>J9GA23_9ZZZZ</name>
<dbReference type="GO" id="GO:0005737">
    <property type="term" value="C:cytoplasm"/>
    <property type="evidence" value="ECO:0007669"/>
    <property type="project" value="TreeGrafter"/>
</dbReference>
<dbReference type="GO" id="GO:0016887">
    <property type="term" value="F:ATP hydrolysis activity"/>
    <property type="evidence" value="ECO:0007669"/>
    <property type="project" value="TreeGrafter"/>
</dbReference>
<evidence type="ECO:0000256" key="2">
    <source>
        <dbReference type="ARBA" id="ARBA00022840"/>
    </source>
</evidence>
<dbReference type="PANTHER" id="PTHR11638">
    <property type="entry name" value="ATP-DEPENDENT CLP PROTEASE"/>
    <property type="match status" value="1"/>
</dbReference>
<dbReference type="PROSITE" id="PS51903">
    <property type="entry name" value="CLP_R"/>
    <property type="match status" value="1"/>
</dbReference>
<keyword evidence="1" id="KW-0547">Nucleotide-binding</keyword>
<gene>
    <name evidence="4" type="ORF">EVA_08191</name>
</gene>
<dbReference type="InterPro" id="IPR050130">
    <property type="entry name" value="ClpA_ClpB"/>
</dbReference>
<accession>J9GA23</accession>
<organism evidence="4">
    <name type="scientific">gut metagenome</name>
    <dbReference type="NCBI Taxonomy" id="749906"/>
    <lineage>
        <taxon>unclassified sequences</taxon>
        <taxon>metagenomes</taxon>
        <taxon>organismal metagenomes</taxon>
    </lineage>
</organism>
<proteinExistence type="predicted"/>
<dbReference type="InterPro" id="IPR036628">
    <property type="entry name" value="Clp_N_dom_sf"/>
</dbReference>
<evidence type="ECO:0000256" key="1">
    <source>
        <dbReference type="ARBA" id="ARBA00022741"/>
    </source>
</evidence>
<dbReference type="EMBL" id="AMCI01002072">
    <property type="protein sequence ID" value="EJX03699.1"/>
    <property type="molecule type" value="Genomic_DNA"/>
</dbReference>
<dbReference type="AlphaFoldDB" id="J9GA23"/>
<evidence type="ECO:0000259" key="3">
    <source>
        <dbReference type="PROSITE" id="PS51903"/>
    </source>
</evidence>
<protein>
    <submittedName>
        <fullName evidence="4">ATP-dependent chaperone protein ClpB</fullName>
    </submittedName>
</protein>
<comment type="caution">
    <text evidence="4">The sequence shown here is derived from an EMBL/GenBank/DDBJ whole genome shotgun (WGS) entry which is preliminary data.</text>
</comment>
<dbReference type="PANTHER" id="PTHR11638:SF18">
    <property type="entry name" value="HEAT SHOCK PROTEIN 104"/>
    <property type="match status" value="1"/>
</dbReference>
<dbReference type="Pfam" id="PF02861">
    <property type="entry name" value="Clp_N"/>
    <property type="match status" value="1"/>
</dbReference>
<sequence>MKFDNFTLKAQEAVQQAVERATGNGQQAIHATHLLAGVLAVGENVTQFIFGKTGVNASRLEAAVNAALQSGPRVQGGEPYLDREANEVLNKAQQLAQKAGDSFVGLEPLLMALLDVKSTAAQLLKDAGLTMEGLQAAVKELRGGKKADSATSEDSYQALAKYARNLVEEARNGKLDPV</sequence>
<keyword evidence="2" id="KW-0067">ATP-binding</keyword>
<dbReference type="InterPro" id="IPR004176">
    <property type="entry name" value="Clp_R_N"/>
</dbReference>
<dbReference type="GO" id="GO:0005524">
    <property type="term" value="F:ATP binding"/>
    <property type="evidence" value="ECO:0007669"/>
    <property type="project" value="UniProtKB-KW"/>
</dbReference>
<feature type="domain" description="Clp R" evidence="3">
    <location>
        <begin position="3"/>
        <end position="144"/>
    </location>
</feature>
<feature type="non-terminal residue" evidence="4">
    <location>
        <position position="178"/>
    </location>
</feature>
<reference evidence="4" key="1">
    <citation type="journal article" date="2012" name="PLoS ONE">
        <title>Gene sets for utilization of primary and secondary nutrition supplies in the distal gut of endangered iberian lynx.</title>
        <authorList>
            <person name="Alcaide M."/>
            <person name="Messina E."/>
            <person name="Richter M."/>
            <person name="Bargiela R."/>
            <person name="Peplies J."/>
            <person name="Huws S.A."/>
            <person name="Newbold C.J."/>
            <person name="Golyshin P.N."/>
            <person name="Simon M.A."/>
            <person name="Lopez G."/>
            <person name="Yakimov M.M."/>
            <person name="Ferrer M."/>
        </authorList>
    </citation>
    <scope>NUCLEOTIDE SEQUENCE</scope>
</reference>
<dbReference type="GO" id="GO:0034605">
    <property type="term" value="P:cellular response to heat"/>
    <property type="evidence" value="ECO:0007669"/>
    <property type="project" value="TreeGrafter"/>
</dbReference>
<dbReference type="SUPFAM" id="SSF81923">
    <property type="entry name" value="Double Clp-N motif"/>
    <property type="match status" value="1"/>
</dbReference>